<dbReference type="Proteomes" id="UP001215712">
    <property type="component" value="Unassembled WGS sequence"/>
</dbReference>
<comment type="caution">
    <text evidence="1">The sequence shown here is derived from an EMBL/GenBank/DDBJ whole genome shotgun (WGS) entry which is preliminary data.</text>
</comment>
<evidence type="ECO:0000313" key="2">
    <source>
        <dbReference type="Proteomes" id="UP001215712"/>
    </source>
</evidence>
<reference evidence="1" key="2">
    <citation type="submission" date="2023-01" db="EMBL/GenBank/DDBJ databases">
        <authorList>
            <person name="Petersen C."/>
        </authorList>
    </citation>
    <scope>NUCLEOTIDE SEQUENCE</scope>
    <source>
        <strain evidence="1">IBT 17514</strain>
    </source>
</reference>
<protein>
    <submittedName>
        <fullName evidence="1">Uncharacterized protein</fullName>
    </submittedName>
</protein>
<sequence>MIEFRNGYGLGGAVVNLTVLRPANHIGTLPPTVRHAESGRFLAIMLDLNVITAINNKSSASMSTPINQSGKVT</sequence>
<dbReference type="AlphaFoldDB" id="A0AAD6HA40"/>
<evidence type="ECO:0000313" key="1">
    <source>
        <dbReference type="EMBL" id="KAJ5700982.1"/>
    </source>
</evidence>
<organism evidence="1 2">
    <name type="scientific">Penicillium malachiteum</name>
    <dbReference type="NCBI Taxonomy" id="1324776"/>
    <lineage>
        <taxon>Eukaryota</taxon>
        <taxon>Fungi</taxon>
        <taxon>Dikarya</taxon>
        <taxon>Ascomycota</taxon>
        <taxon>Pezizomycotina</taxon>
        <taxon>Eurotiomycetes</taxon>
        <taxon>Eurotiomycetidae</taxon>
        <taxon>Eurotiales</taxon>
        <taxon>Aspergillaceae</taxon>
        <taxon>Penicillium</taxon>
    </lineage>
</organism>
<name>A0AAD6HA40_9EURO</name>
<keyword evidence="2" id="KW-1185">Reference proteome</keyword>
<dbReference type="EMBL" id="JAQJAN010000024">
    <property type="protein sequence ID" value="KAJ5700982.1"/>
    <property type="molecule type" value="Genomic_DNA"/>
</dbReference>
<gene>
    <name evidence="1" type="ORF">N7493_012028</name>
</gene>
<reference evidence="1" key="1">
    <citation type="journal article" date="2023" name="IMA Fungus">
        <title>Comparative genomic study of the Penicillium genus elucidates a diverse pangenome and 15 lateral gene transfer events.</title>
        <authorList>
            <person name="Petersen C."/>
            <person name="Sorensen T."/>
            <person name="Nielsen M.R."/>
            <person name="Sondergaard T.E."/>
            <person name="Sorensen J.L."/>
            <person name="Fitzpatrick D.A."/>
            <person name="Frisvad J.C."/>
            <person name="Nielsen K.L."/>
        </authorList>
    </citation>
    <scope>NUCLEOTIDE SEQUENCE</scope>
    <source>
        <strain evidence="1">IBT 17514</strain>
    </source>
</reference>
<proteinExistence type="predicted"/>
<accession>A0AAD6HA40</accession>